<reference evidence="11 12" key="1">
    <citation type="submission" date="2024-04" db="EMBL/GenBank/DDBJ databases">
        <authorList>
            <consortium name="Genoscope - CEA"/>
            <person name="William W."/>
        </authorList>
    </citation>
    <scope>NUCLEOTIDE SEQUENCE [LARGE SCALE GENOMIC DNA]</scope>
</reference>
<evidence type="ECO:0000256" key="1">
    <source>
        <dbReference type="ARBA" id="ARBA00004141"/>
    </source>
</evidence>
<feature type="transmembrane region" description="Helical" evidence="9">
    <location>
        <begin position="306"/>
        <end position="327"/>
    </location>
</feature>
<dbReference type="GO" id="GO:0004930">
    <property type="term" value="F:G protein-coupled receptor activity"/>
    <property type="evidence" value="ECO:0007669"/>
    <property type="project" value="UniProtKB-KW"/>
</dbReference>
<feature type="transmembrane region" description="Helical" evidence="9">
    <location>
        <begin position="52"/>
        <end position="78"/>
    </location>
</feature>
<evidence type="ECO:0000313" key="12">
    <source>
        <dbReference type="Proteomes" id="UP001497497"/>
    </source>
</evidence>
<dbReference type="Gene3D" id="1.20.1070.10">
    <property type="entry name" value="Rhodopsin 7-helix transmembrane proteins"/>
    <property type="match status" value="1"/>
</dbReference>
<protein>
    <recommendedName>
        <fullName evidence="10">G-protein coupled receptors family 1 profile domain-containing protein</fullName>
    </recommendedName>
</protein>
<dbReference type="PRINTS" id="PR00237">
    <property type="entry name" value="GPCRRHODOPSN"/>
</dbReference>
<evidence type="ECO:0000256" key="3">
    <source>
        <dbReference type="ARBA" id="ARBA00022989"/>
    </source>
</evidence>
<evidence type="ECO:0000256" key="9">
    <source>
        <dbReference type="SAM" id="Phobius"/>
    </source>
</evidence>
<dbReference type="AlphaFoldDB" id="A0AAV2H4K0"/>
<dbReference type="EMBL" id="CAXITT010000033">
    <property type="protein sequence ID" value="CAL1528468.1"/>
    <property type="molecule type" value="Genomic_DNA"/>
</dbReference>
<keyword evidence="12" id="KW-1185">Reference proteome</keyword>
<feature type="transmembrane region" description="Helical" evidence="9">
    <location>
        <begin position="167"/>
        <end position="187"/>
    </location>
</feature>
<dbReference type="GO" id="GO:0005886">
    <property type="term" value="C:plasma membrane"/>
    <property type="evidence" value="ECO:0007669"/>
    <property type="project" value="TreeGrafter"/>
</dbReference>
<comment type="subcellular location">
    <subcellularLocation>
        <location evidence="1">Membrane</location>
        <topology evidence="1">Multi-pass membrane protein</topology>
    </subcellularLocation>
</comment>
<dbReference type="InterPro" id="IPR000276">
    <property type="entry name" value="GPCR_Rhodpsn"/>
</dbReference>
<dbReference type="InterPro" id="IPR017452">
    <property type="entry name" value="GPCR_Rhodpsn_7TM"/>
</dbReference>
<name>A0AAV2H4K0_LYMST</name>
<keyword evidence="2 8" id="KW-0812">Transmembrane</keyword>
<keyword evidence="5 9" id="KW-0472">Membrane</keyword>
<accession>A0AAV2H4K0</accession>
<dbReference type="SUPFAM" id="SSF81321">
    <property type="entry name" value="Family A G protein-coupled receptor-like"/>
    <property type="match status" value="1"/>
</dbReference>
<evidence type="ECO:0000256" key="4">
    <source>
        <dbReference type="ARBA" id="ARBA00023040"/>
    </source>
</evidence>
<proteinExistence type="inferred from homology"/>
<keyword evidence="4 8" id="KW-0297">G-protein coupled receptor</keyword>
<feature type="transmembrane region" description="Helical" evidence="9">
    <location>
        <begin position="217"/>
        <end position="241"/>
    </location>
</feature>
<evidence type="ECO:0000313" key="11">
    <source>
        <dbReference type="EMBL" id="CAL1528468.1"/>
    </source>
</evidence>
<keyword evidence="7 8" id="KW-0807">Transducer</keyword>
<evidence type="ECO:0000259" key="10">
    <source>
        <dbReference type="PROSITE" id="PS50262"/>
    </source>
</evidence>
<dbReference type="PROSITE" id="PS00237">
    <property type="entry name" value="G_PROTEIN_RECEP_F1_1"/>
    <property type="match status" value="1"/>
</dbReference>
<comment type="similarity">
    <text evidence="8">Belongs to the G-protein coupled receptor 1 family.</text>
</comment>
<dbReference type="PANTHER" id="PTHR45695">
    <property type="entry name" value="LEUCOKININ RECEPTOR-RELATED"/>
    <property type="match status" value="1"/>
</dbReference>
<feature type="domain" description="G-protein coupled receptors family 1 profile" evidence="10">
    <location>
        <begin position="68"/>
        <end position="324"/>
    </location>
</feature>
<organism evidence="11 12">
    <name type="scientific">Lymnaea stagnalis</name>
    <name type="common">Great pond snail</name>
    <name type="synonym">Helix stagnalis</name>
    <dbReference type="NCBI Taxonomy" id="6523"/>
    <lineage>
        <taxon>Eukaryota</taxon>
        <taxon>Metazoa</taxon>
        <taxon>Spiralia</taxon>
        <taxon>Lophotrochozoa</taxon>
        <taxon>Mollusca</taxon>
        <taxon>Gastropoda</taxon>
        <taxon>Heterobranchia</taxon>
        <taxon>Euthyneura</taxon>
        <taxon>Panpulmonata</taxon>
        <taxon>Hygrophila</taxon>
        <taxon>Lymnaeoidea</taxon>
        <taxon>Lymnaeidae</taxon>
        <taxon>Lymnaea</taxon>
    </lineage>
</organism>
<evidence type="ECO:0000256" key="7">
    <source>
        <dbReference type="ARBA" id="ARBA00023224"/>
    </source>
</evidence>
<evidence type="ECO:0000256" key="2">
    <source>
        <dbReference type="ARBA" id="ARBA00022692"/>
    </source>
</evidence>
<keyword evidence="3 9" id="KW-1133">Transmembrane helix</keyword>
<evidence type="ECO:0000256" key="6">
    <source>
        <dbReference type="ARBA" id="ARBA00023170"/>
    </source>
</evidence>
<dbReference type="PANTHER" id="PTHR45695:SF9">
    <property type="entry name" value="LEUCOKININ RECEPTOR"/>
    <property type="match status" value="1"/>
</dbReference>
<comment type="caution">
    <text evidence="11">The sequence shown here is derived from an EMBL/GenBank/DDBJ whole genome shotgun (WGS) entry which is preliminary data.</text>
</comment>
<evidence type="ECO:0000256" key="5">
    <source>
        <dbReference type="ARBA" id="ARBA00023136"/>
    </source>
</evidence>
<feature type="transmembrane region" description="Helical" evidence="9">
    <location>
        <begin position="125"/>
        <end position="146"/>
    </location>
</feature>
<evidence type="ECO:0000256" key="8">
    <source>
        <dbReference type="RuleBase" id="RU000688"/>
    </source>
</evidence>
<sequence>MEQSMEYSSFKTLLYYTNISTRQNVTAYNFSGADAILTAFRHDFQQIGYSNIVLLAMYLPIFIVALVGNLLVLVTLVVQMSWRANHVYMLNLSICDLLVTFICMPCTATTIIYRLWLSGLVLCKMAFFLQGVAVATGIFTLTAMSVDRYMSIQHPSHAHWSSAPSHALVLTAVTWTTSAVFMAPQLYVRTVDTLTMPDLPSMTFCIEHWPQDQDKHIFGLLLLLVMFVIPVLILAVCYANVGKMLCSYTLSREDSNTSNVTYIFCRKRAARILVLLVGLFICCWLPYNIMSIMIDLGDMSGLVPFLPFALWLGHAHSAVNPVLYWVTNRRFREMVAKLRMRIQRPCIKKKRRPRRV</sequence>
<feature type="transmembrane region" description="Helical" evidence="9">
    <location>
        <begin position="272"/>
        <end position="294"/>
    </location>
</feature>
<keyword evidence="6 8" id="KW-0675">Receptor</keyword>
<gene>
    <name evidence="11" type="ORF">GSLYS_00002638001</name>
</gene>
<dbReference type="PROSITE" id="PS50262">
    <property type="entry name" value="G_PROTEIN_RECEP_F1_2"/>
    <property type="match status" value="1"/>
</dbReference>
<feature type="transmembrane region" description="Helical" evidence="9">
    <location>
        <begin position="90"/>
        <end position="113"/>
    </location>
</feature>
<dbReference type="Pfam" id="PF00001">
    <property type="entry name" value="7tm_1"/>
    <property type="match status" value="1"/>
</dbReference>
<dbReference type="Proteomes" id="UP001497497">
    <property type="component" value="Unassembled WGS sequence"/>
</dbReference>